<evidence type="ECO:0000256" key="1">
    <source>
        <dbReference type="SAM" id="MobiDB-lite"/>
    </source>
</evidence>
<accession>A0A2U9CLW3</accession>
<gene>
    <name evidence="2" type="ORF">SMAX5B_003459</name>
</gene>
<name>A0A2U9CLW3_SCOMX</name>
<proteinExistence type="predicted"/>
<evidence type="ECO:0000313" key="3">
    <source>
        <dbReference type="Proteomes" id="UP000246464"/>
    </source>
</evidence>
<dbReference type="EMBL" id="CP026259">
    <property type="protein sequence ID" value="AWP16726.1"/>
    <property type="molecule type" value="Genomic_DNA"/>
</dbReference>
<dbReference type="AlphaFoldDB" id="A0A2U9CLW3"/>
<sequence length="101" mass="11269">MTKAEGLLATVKRGGPASREGFETTSLLPRHCVAVKVVRPHCLTKLRSDLGSIKEKFSSNEAHTYKEEIFGSMENVVREERPPRGEETFVLILPAAFRART</sequence>
<keyword evidence="3" id="KW-1185">Reference proteome</keyword>
<protein>
    <submittedName>
        <fullName evidence="2">Uncharacterized protein</fullName>
    </submittedName>
</protein>
<evidence type="ECO:0000313" key="2">
    <source>
        <dbReference type="EMBL" id="AWP16726.1"/>
    </source>
</evidence>
<organism evidence="2 3">
    <name type="scientific">Scophthalmus maximus</name>
    <name type="common">Turbot</name>
    <name type="synonym">Psetta maxima</name>
    <dbReference type="NCBI Taxonomy" id="52904"/>
    <lineage>
        <taxon>Eukaryota</taxon>
        <taxon>Metazoa</taxon>
        <taxon>Chordata</taxon>
        <taxon>Craniata</taxon>
        <taxon>Vertebrata</taxon>
        <taxon>Euteleostomi</taxon>
        <taxon>Actinopterygii</taxon>
        <taxon>Neopterygii</taxon>
        <taxon>Teleostei</taxon>
        <taxon>Neoteleostei</taxon>
        <taxon>Acanthomorphata</taxon>
        <taxon>Carangaria</taxon>
        <taxon>Pleuronectiformes</taxon>
        <taxon>Pleuronectoidei</taxon>
        <taxon>Scophthalmidae</taxon>
        <taxon>Scophthalmus</taxon>
    </lineage>
</organism>
<feature type="region of interest" description="Disordered" evidence="1">
    <location>
        <begin position="1"/>
        <end position="22"/>
    </location>
</feature>
<dbReference type="Proteomes" id="UP000246464">
    <property type="component" value="Chromosome 17"/>
</dbReference>
<reference evidence="2 3" key="1">
    <citation type="submission" date="2017-12" db="EMBL/GenBank/DDBJ databases">
        <title>Integrating genomic resources of turbot (Scophthalmus maximus) in depth evaluation of genetic and physical mapping variation across individuals.</title>
        <authorList>
            <person name="Martinez P."/>
        </authorList>
    </citation>
    <scope>NUCLEOTIDE SEQUENCE [LARGE SCALE GENOMIC DNA]</scope>
</reference>